<keyword evidence="1" id="KW-0472">Membrane</keyword>
<keyword evidence="3" id="KW-1185">Reference proteome</keyword>
<sequence length="57" mass="6599">MAVGKIQPNAARPTASLQKSQIFHPSGFPIFTSILIYWHFFDFKYSPKFCSFGKNWN</sequence>
<gene>
    <name evidence="2" type="ORF">A33Q_1656</name>
</gene>
<reference evidence="2 3" key="1">
    <citation type="journal article" date="2013" name="Genome Announc.">
        <title>Draft Genome Sequence of Indibacter alkaliphilus Strain LW1T, Isolated from Lonar Lake, a Haloalkaline Lake in the Buldana District of Maharashtra, India.</title>
        <authorList>
            <person name="Singh A."/>
            <person name="Kumar Jangir P."/>
            <person name="Sharma R."/>
            <person name="Singh A."/>
            <person name="Kumar Pinnaka A."/>
            <person name="Shivaji S."/>
        </authorList>
    </citation>
    <scope>NUCLEOTIDE SEQUENCE [LARGE SCALE GENOMIC DNA]</scope>
    <source>
        <strain evidence="3">CCUG 57479 / KCTC 22604 / LW1</strain>
    </source>
</reference>
<dbReference type="AlphaFoldDB" id="S2DFF5"/>
<dbReference type="EMBL" id="ALWO02000027">
    <property type="protein sequence ID" value="EOZ97847.1"/>
    <property type="molecule type" value="Genomic_DNA"/>
</dbReference>
<evidence type="ECO:0000313" key="3">
    <source>
        <dbReference type="Proteomes" id="UP000006073"/>
    </source>
</evidence>
<accession>S2DFF5</accession>
<organism evidence="2 3">
    <name type="scientific">Indibacter alkaliphilus (strain CCUG 57479 / KCTC 22604 / LW1)</name>
    <dbReference type="NCBI Taxonomy" id="1189612"/>
    <lineage>
        <taxon>Bacteria</taxon>
        <taxon>Pseudomonadati</taxon>
        <taxon>Bacteroidota</taxon>
        <taxon>Cytophagia</taxon>
        <taxon>Cytophagales</taxon>
        <taxon>Cyclobacteriaceae</taxon>
    </lineage>
</organism>
<protein>
    <submittedName>
        <fullName evidence="2">Uncharacterized protein</fullName>
    </submittedName>
</protein>
<dbReference type="Proteomes" id="UP000006073">
    <property type="component" value="Unassembled WGS sequence"/>
</dbReference>
<keyword evidence="1" id="KW-0812">Transmembrane</keyword>
<evidence type="ECO:0000313" key="2">
    <source>
        <dbReference type="EMBL" id="EOZ97847.1"/>
    </source>
</evidence>
<evidence type="ECO:0000256" key="1">
    <source>
        <dbReference type="SAM" id="Phobius"/>
    </source>
</evidence>
<dbReference type="STRING" id="1189612.A33Q_1656"/>
<keyword evidence="1" id="KW-1133">Transmembrane helix</keyword>
<name>S2DFF5_INDAL</name>
<comment type="caution">
    <text evidence="2">The sequence shown here is derived from an EMBL/GenBank/DDBJ whole genome shotgun (WGS) entry which is preliminary data.</text>
</comment>
<feature type="transmembrane region" description="Helical" evidence="1">
    <location>
        <begin position="22"/>
        <end position="41"/>
    </location>
</feature>
<proteinExistence type="predicted"/>